<reference evidence="1" key="1">
    <citation type="submission" date="2018-12" db="EMBL/GenBank/DDBJ databases">
        <authorList>
            <person name="Sun L."/>
            <person name="Chen Z."/>
        </authorList>
    </citation>
    <scope>NUCLEOTIDE SEQUENCE [LARGE SCALE GENOMIC DNA]</scope>
    <source>
        <strain evidence="1">DSM 16012</strain>
    </source>
</reference>
<keyword evidence="2" id="KW-1185">Reference proteome</keyword>
<proteinExistence type="predicted"/>
<dbReference type="EMBL" id="QYTU02000049">
    <property type="protein sequence ID" value="RWR05035.1"/>
    <property type="molecule type" value="Genomic_DNA"/>
</dbReference>
<dbReference type="AlphaFoldDB" id="A0A443IK07"/>
<comment type="caution">
    <text evidence="1">The sequence shown here is derived from an EMBL/GenBank/DDBJ whole genome shotgun (WGS) entry which is preliminary data.</text>
</comment>
<sequence>MKKFISAAACVCAIFIICWLPKGDAKQTVSKTAPEKEVNNKSKFIIVDSIEEARNIEMAKTMPESELPQNIPNADEDSSIIIAKLPQIEEAFKYFTEVKEKQ</sequence>
<name>A0A443IK07_9BACI</name>
<dbReference type="OrthoDB" id="9967268at2"/>
<accession>A0A443IK07</accession>
<protein>
    <submittedName>
        <fullName evidence="1">Uncharacterized protein</fullName>
    </submittedName>
</protein>
<dbReference type="RefSeq" id="WP_120075504.1">
    <property type="nucleotide sequence ID" value="NZ_CP126113.1"/>
</dbReference>
<evidence type="ECO:0000313" key="1">
    <source>
        <dbReference type="EMBL" id="RWR05035.1"/>
    </source>
</evidence>
<dbReference type="Proteomes" id="UP000273811">
    <property type="component" value="Unassembled WGS sequence"/>
</dbReference>
<evidence type="ECO:0000313" key="2">
    <source>
        <dbReference type="Proteomes" id="UP000273811"/>
    </source>
</evidence>
<gene>
    <name evidence="1" type="ORF">D4N35_016050</name>
</gene>
<organism evidence="1 2">
    <name type="scientific">Siminovitchia fortis</name>
    <dbReference type="NCBI Taxonomy" id="254758"/>
    <lineage>
        <taxon>Bacteria</taxon>
        <taxon>Bacillati</taxon>
        <taxon>Bacillota</taxon>
        <taxon>Bacilli</taxon>
        <taxon>Bacillales</taxon>
        <taxon>Bacillaceae</taxon>
        <taxon>Siminovitchia</taxon>
    </lineage>
</organism>